<dbReference type="Pfam" id="PF02373">
    <property type="entry name" value="JmjC"/>
    <property type="match status" value="1"/>
</dbReference>
<feature type="compositionally biased region" description="Low complexity" evidence="7">
    <location>
        <begin position="251"/>
        <end position="271"/>
    </location>
</feature>
<feature type="compositionally biased region" description="Polar residues" evidence="7">
    <location>
        <begin position="1188"/>
        <end position="1201"/>
    </location>
</feature>
<feature type="compositionally biased region" description="Basic residues" evidence="7">
    <location>
        <begin position="290"/>
        <end position="299"/>
    </location>
</feature>
<feature type="domain" description="JmjC" evidence="9">
    <location>
        <begin position="384"/>
        <end position="547"/>
    </location>
</feature>
<feature type="compositionally biased region" description="Basic and acidic residues" evidence="7">
    <location>
        <begin position="18"/>
        <end position="28"/>
    </location>
</feature>
<dbReference type="Proteomes" id="UP001316803">
    <property type="component" value="Unassembled WGS sequence"/>
</dbReference>
<name>A0AAN8EPE8_9EURO</name>
<dbReference type="CDD" id="cd15571">
    <property type="entry name" value="ePHD"/>
    <property type="match status" value="1"/>
</dbReference>
<evidence type="ECO:0000259" key="8">
    <source>
        <dbReference type="PROSITE" id="PS51183"/>
    </source>
</evidence>
<evidence type="ECO:0000256" key="7">
    <source>
        <dbReference type="SAM" id="MobiDB-lite"/>
    </source>
</evidence>
<evidence type="ECO:0000259" key="9">
    <source>
        <dbReference type="PROSITE" id="PS51184"/>
    </source>
</evidence>
<feature type="region of interest" description="Disordered" evidence="7">
    <location>
        <begin position="1"/>
        <end position="65"/>
    </location>
</feature>
<feature type="compositionally biased region" description="Polar residues" evidence="7">
    <location>
        <begin position="29"/>
        <end position="42"/>
    </location>
</feature>
<keyword evidence="4" id="KW-0863">Zinc-finger</keyword>
<dbReference type="PANTHER" id="PTHR10694:SF7">
    <property type="entry name" value="[HISTONE H3]-TRIMETHYL-L-LYSINE(9) DEMETHYLASE"/>
    <property type="match status" value="1"/>
</dbReference>
<evidence type="ECO:0000256" key="5">
    <source>
        <dbReference type="ARBA" id="ARBA00022833"/>
    </source>
</evidence>
<dbReference type="Pfam" id="PF13832">
    <property type="entry name" value="zf-HC5HC2H_2"/>
    <property type="match status" value="1"/>
</dbReference>
<dbReference type="GO" id="GO:0140684">
    <property type="term" value="F:histone H3K9me2/H3K9me3 demethylase activity"/>
    <property type="evidence" value="ECO:0007669"/>
    <property type="project" value="UniProtKB-EC"/>
</dbReference>
<feature type="compositionally biased region" description="Basic and acidic residues" evidence="7">
    <location>
        <begin position="206"/>
        <end position="218"/>
    </location>
</feature>
<feature type="compositionally biased region" description="Polar residues" evidence="7">
    <location>
        <begin position="983"/>
        <end position="998"/>
    </location>
</feature>
<evidence type="ECO:0000256" key="3">
    <source>
        <dbReference type="ARBA" id="ARBA00022723"/>
    </source>
</evidence>
<dbReference type="GO" id="GO:0010468">
    <property type="term" value="P:regulation of gene expression"/>
    <property type="evidence" value="ECO:0007669"/>
    <property type="project" value="TreeGrafter"/>
</dbReference>
<dbReference type="GO" id="GO:0000785">
    <property type="term" value="C:chromatin"/>
    <property type="evidence" value="ECO:0007669"/>
    <property type="project" value="TreeGrafter"/>
</dbReference>
<dbReference type="Pfam" id="PF02375">
    <property type="entry name" value="JmjN"/>
    <property type="match status" value="1"/>
</dbReference>
<organism evidence="11 12">
    <name type="scientific">Knufia fluminis</name>
    <dbReference type="NCBI Taxonomy" id="191047"/>
    <lineage>
        <taxon>Eukaryota</taxon>
        <taxon>Fungi</taxon>
        <taxon>Dikarya</taxon>
        <taxon>Ascomycota</taxon>
        <taxon>Pezizomycotina</taxon>
        <taxon>Eurotiomycetes</taxon>
        <taxon>Chaetothyriomycetidae</taxon>
        <taxon>Chaetothyriales</taxon>
        <taxon>Trichomeriaceae</taxon>
        <taxon>Knufia</taxon>
    </lineage>
</organism>
<feature type="compositionally biased region" description="Basic residues" evidence="7">
    <location>
        <begin position="598"/>
        <end position="609"/>
    </location>
</feature>
<dbReference type="PANTHER" id="PTHR10694">
    <property type="entry name" value="LYSINE-SPECIFIC DEMETHYLASE"/>
    <property type="match status" value="1"/>
</dbReference>
<dbReference type="InterPro" id="IPR013083">
    <property type="entry name" value="Znf_RING/FYVE/PHD"/>
</dbReference>
<dbReference type="PROSITE" id="PS51183">
    <property type="entry name" value="JMJN"/>
    <property type="match status" value="1"/>
</dbReference>
<evidence type="ECO:0000259" key="10">
    <source>
        <dbReference type="PROSITE" id="PS51805"/>
    </source>
</evidence>
<feature type="region of interest" description="Disordered" evidence="7">
    <location>
        <begin position="983"/>
        <end position="1005"/>
    </location>
</feature>
<evidence type="ECO:0000256" key="6">
    <source>
        <dbReference type="ARBA" id="ARBA00049349"/>
    </source>
</evidence>
<feature type="compositionally biased region" description="Polar residues" evidence="7">
    <location>
        <begin position="1457"/>
        <end position="1469"/>
    </location>
</feature>
<feature type="compositionally biased region" description="Low complexity" evidence="7">
    <location>
        <begin position="1075"/>
        <end position="1103"/>
    </location>
</feature>
<evidence type="ECO:0000313" key="11">
    <source>
        <dbReference type="EMBL" id="KAK5951151.1"/>
    </source>
</evidence>
<feature type="compositionally biased region" description="Acidic residues" evidence="7">
    <location>
        <begin position="577"/>
        <end position="587"/>
    </location>
</feature>
<dbReference type="Pfam" id="PF23258">
    <property type="entry name" value="DUF7072"/>
    <property type="match status" value="1"/>
</dbReference>
<dbReference type="Gene3D" id="2.60.120.650">
    <property type="entry name" value="Cupin"/>
    <property type="match status" value="2"/>
</dbReference>
<dbReference type="EMBL" id="JAKLMC020000022">
    <property type="protein sequence ID" value="KAK5951151.1"/>
    <property type="molecule type" value="Genomic_DNA"/>
</dbReference>
<evidence type="ECO:0000256" key="1">
    <source>
        <dbReference type="ARBA" id="ARBA00009711"/>
    </source>
</evidence>
<feature type="region of interest" description="Disordered" evidence="7">
    <location>
        <begin position="851"/>
        <end position="885"/>
    </location>
</feature>
<keyword evidence="12" id="KW-1185">Reference proteome</keyword>
<feature type="compositionally biased region" description="Low complexity" evidence="7">
    <location>
        <begin position="1208"/>
        <end position="1223"/>
    </location>
</feature>
<feature type="compositionally biased region" description="Low complexity" evidence="7">
    <location>
        <begin position="1298"/>
        <end position="1315"/>
    </location>
</feature>
<sequence length="1577" mass="175735">MAAVQTYPASPPPSHSSDQVKNDYHQEQNHVPSQVHTPPTTDEGSHKDDDAVSSSSLSDLDENVDLDVNMDDFEEEQNRLRFEDAARAGAEAEQHAQIKPHHFEGGVPVFQPTMEEFRDFQAFMGQADAYGMQHGIIKIIPPDEWKAARKALDDLVKHIKIKNPLTQEFHGAQGIYTQRNMEKIRSYNLPQWKATCEQTENQPPAKRGEKRLNADKLLGRGSVRKKGEGTPTPETGKRRGRPPKKRDSTADPDTTLAAPPTPTSPDVTPVTIKIEGEDEQKREETPAPSKRGRKPKGRQPKSSVKKEPGAGKSTETTVASRRLRNAQSAVDVVDEEAFEDFDYRVYDNDQWTQERCDELEEKYWKSLNFSNPMYAADMPGSLFDEDTKEWNVAKLPNLLDLLGAPIPGVNTAYLYLGMWRATFAWHLEDVDLYSINYIHFGAPKQWYSVSQADAPKFENAMKSIWPQDAKDCDQFLRHKTYLVSPSILKSKYNVEVNKIIHREGEFVVTFPIGYHSGYNLGYNCAESVNFAIENWLDYGKTARKCQCEADSVFIDVDWFIRRMNGEPSPEYEEIEITDDEDDLDDAEERGTPATTGRGRGKTAQKRKRATKDTGPNKKAKKIVKIRKVSKNQPCCLCPNDFAWEELLPTTNNQRAHRVCAMYTPETYIATEEGAEKVFNVENISKARLDLRCHECKQKKGSCFQCSSAKCTRAYHATCAMHAGVQVDKGEIAIWHEGVEYRDIGFDWRCRLHRTVKRTRITSELSTMNHATDWLDNKELHEHIIGLVPGDVIQWQAFHSDEILAGVVESKYDPGQNSLVVSVLPEQRVKREVDPAWILFVDSSTSCLQRPSANALDLPEDLQGKTAQVPGSTEKKPSEGDPFTENPKTEWAEFVVEPPPHNKWQKKVDLSKDKQIFYFLGKTSTDTKAQYTADATKPIYDPACNFLETVEPPRMAPPPQPKRQSLAATYPMISFAARNATIQTMRQQVAQQNPSTPRTTMGPKSESIMNAAREKALELERTGQAPKPSQYRDLMIAAEAQANQQARILQRQQASQTHQPGQGSFPASPSNIGIDQSAVARQKQFQQQASQHSRSMSSVSQHNSPHQSPPLPLYTTNSPMPGYRPYHNIAPSYYSNDNSRYNMMGSFTPQSMQFTHDWMNPPGKSPSFPSPAMPTMESNSPELAFKQPANFTHSPSAMQNSPLLPAINPQSHTPSQSQTQPGQPFLGDSAVSRGTGGTSTPSLKKEASSIESNRTTMSSLPPPRTPTEIERQRRISNPSWPFKSPEQIMAQKGEREKNGSQSSGSRPVSRPGSGYSTKAFPSPRLHATPYGPEPQPQMYINPTATQLSSSASTSHSRAKSMSVSAGLGKMGPPTYHSMPPFRRSMSSNNLTPMDLDVKADITGLRHDFSGHTNRHMPVFGPHPMPPPSRSRRSTMTAAAPPSDIDAPIAPPSPGLESTLGSRPTTRSGTPVNDRPPPPALVSWQNHPGFWGKIATYFLRKHESSATVYKSPFGVGPSSSTDLLGTVPSQGTDAMTRMQGASTIGNDEGLAGRWLVDLDHNSRDVVEYWKGEHPLGMRP</sequence>
<accession>A0AAN8EPE8</accession>
<reference evidence="11 12" key="1">
    <citation type="submission" date="2022-12" db="EMBL/GenBank/DDBJ databases">
        <title>Genomic features and morphological characterization of a novel Knufia sp. strain isolated from spacecraft assembly facility.</title>
        <authorList>
            <person name="Teixeira M."/>
            <person name="Chander A.M."/>
            <person name="Stajich J.E."/>
            <person name="Venkateswaran K."/>
        </authorList>
    </citation>
    <scope>NUCLEOTIDE SEQUENCE [LARGE SCALE GENOMIC DNA]</scope>
    <source>
        <strain evidence="11 12">FJI-L2-BK-P2</strain>
    </source>
</reference>
<feature type="region of interest" description="Disordered" evidence="7">
    <location>
        <begin position="1041"/>
        <end position="1118"/>
    </location>
</feature>
<feature type="compositionally biased region" description="Low complexity" evidence="7">
    <location>
        <begin position="1342"/>
        <end position="1361"/>
    </location>
</feature>
<dbReference type="InterPro" id="IPR034732">
    <property type="entry name" value="EPHD"/>
</dbReference>
<dbReference type="InterPro" id="IPR003349">
    <property type="entry name" value="JmjN"/>
</dbReference>
<dbReference type="InterPro" id="IPR055500">
    <property type="entry name" value="DUF7072"/>
</dbReference>
<feature type="region of interest" description="Disordered" evidence="7">
    <location>
        <begin position="577"/>
        <end position="620"/>
    </location>
</feature>
<evidence type="ECO:0000256" key="2">
    <source>
        <dbReference type="ARBA" id="ARBA00012900"/>
    </source>
</evidence>
<dbReference type="Gene3D" id="3.30.40.10">
    <property type="entry name" value="Zinc/RING finger domain, C3HC4 (zinc finger)"/>
    <property type="match status" value="1"/>
</dbReference>
<protein>
    <recommendedName>
        <fullName evidence="2">[histone H3]-trimethyl-L-lysine(9) demethylase</fullName>
        <ecNumber evidence="2">1.14.11.66</ecNumber>
    </recommendedName>
</protein>
<feature type="compositionally biased region" description="Polar residues" evidence="7">
    <location>
        <begin position="1248"/>
        <end position="1258"/>
    </location>
</feature>
<dbReference type="SUPFAM" id="SSF51197">
    <property type="entry name" value="Clavaminate synthase-like"/>
    <property type="match status" value="1"/>
</dbReference>
<keyword evidence="5" id="KW-0862">Zinc</keyword>
<dbReference type="GO" id="GO:0051864">
    <property type="term" value="F:histone H3K36 demethylase activity"/>
    <property type="evidence" value="ECO:0007669"/>
    <property type="project" value="TreeGrafter"/>
</dbReference>
<dbReference type="SMART" id="SM00558">
    <property type="entry name" value="JmjC"/>
    <property type="match status" value="1"/>
</dbReference>
<evidence type="ECO:0000313" key="12">
    <source>
        <dbReference type="Proteomes" id="UP001316803"/>
    </source>
</evidence>
<dbReference type="FunFam" id="2.60.120.650:FF:000024">
    <property type="entry name" value="Putative jumonji family transcription factor"/>
    <property type="match status" value="1"/>
</dbReference>
<proteinExistence type="inferred from homology"/>
<dbReference type="GO" id="GO:0008270">
    <property type="term" value="F:zinc ion binding"/>
    <property type="evidence" value="ECO:0007669"/>
    <property type="project" value="UniProtKB-KW"/>
</dbReference>
<dbReference type="SMART" id="SM00545">
    <property type="entry name" value="JmjN"/>
    <property type="match status" value="1"/>
</dbReference>
<dbReference type="InterPro" id="IPR003347">
    <property type="entry name" value="JmjC_dom"/>
</dbReference>
<feature type="domain" description="JmjN" evidence="8">
    <location>
        <begin position="107"/>
        <end position="148"/>
    </location>
</feature>
<dbReference type="PROSITE" id="PS51184">
    <property type="entry name" value="JMJC"/>
    <property type="match status" value="1"/>
</dbReference>
<keyword evidence="3" id="KW-0479">Metal-binding</keyword>
<feature type="region of interest" description="Disordered" evidence="7">
    <location>
        <begin position="1411"/>
        <end position="1483"/>
    </location>
</feature>
<comment type="similarity">
    <text evidence="1">Belongs to the JHDM3 histone demethylase family.</text>
</comment>
<comment type="caution">
    <text evidence="11">The sequence shown here is derived from an EMBL/GenBank/DDBJ whole genome shotgun (WGS) entry which is preliminary data.</text>
</comment>
<comment type="catalytic activity">
    <reaction evidence="6">
        <text>N(6),N(6),N(6)-trimethyl-L-lysyl(9)-[histone H3] + 2 2-oxoglutarate + 2 O2 = N(6)-methyl-L-lysyl(9)-[histone H3] + 2 formaldehyde + 2 succinate + 2 CO2</text>
        <dbReference type="Rhea" id="RHEA:60200"/>
        <dbReference type="Rhea" id="RHEA-COMP:15538"/>
        <dbReference type="Rhea" id="RHEA-COMP:15542"/>
        <dbReference type="ChEBI" id="CHEBI:15379"/>
        <dbReference type="ChEBI" id="CHEBI:16526"/>
        <dbReference type="ChEBI" id="CHEBI:16810"/>
        <dbReference type="ChEBI" id="CHEBI:16842"/>
        <dbReference type="ChEBI" id="CHEBI:30031"/>
        <dbReference type="ChEBI" id="CHEBI:61929"/>
        <dbReference type="ChEBI" id="CHEBI:61961"/>
        <dbReference type="EC" id="1.14.11.66"/>
    </reaction>
</comment>
<feature type="region of interest" description="Disordered" evidence="7">
    <location>
        <begin position="196"/>
        <end position="322"/>
    </location>
</feature>
<gene>
    <name evidence="11" type="ORF">OHC33_007904</name>
</gene>
<feature type="compositionally biased region" description="Polar residues" evidence="7">
    <location>
        <begin position="1041"/>
        <end position="1073"/>
    </location>
</feature>
<dbReference type="SMART" id="SM00249">
    <property type="entry name" value="PHD"/>
    <property type="match status" value="1"/>
</dbReference>
<dbReference type="GO" id="GO:0005634">
    <property type="term" value="C:nucleus"/>
    <property type="evidence" value="ECO:0007669"/>
    <property type="project" value="TreeGrafter"/>
</dbReference>
<dbReference type="EC" id="1.14.11.66" evidence="2"/>
<feature type="domain" description="PHD-type" evidence="10">
    <location>
        <begin position="631"/>
        <end position="753"/>
    </location>
</feature>
<feature type="region of interest" description="Disordered" evidence="7">
    <location>
        <begin position="1153"/>
        <end position="1378"/>
    </location>
</feature>
<evidence type="ECO:0000256" key="4">
    <source>
        <dbReference type="ARBA" id="ARBA00022771"/>
    </source>
</evidence>
<dbReference type="PROSITE" id="PS51805">
    <property type="entry name" value="EPHD"/>
    <property type="match status" value="1"/>
</dbReference>
<dbReference type="InterPro" id="IPR001965">
    <property type="entry name" value="Znf_PHD"/>
</dbReference>
<feature type="compositionally biased region" description="Low complexity" evidence="7">
    <location>
        <begin position="1432"/>
        <end position="1446"/>
    </location>
</feature>